<keyword evidence="8" id="KW-0560">Oxidoreductase</keyword>
<evidence type="ECO:0000256" key="3">
    <source>
        <dbReference type="ARBA" id="ARBA00009723"/>
    </source>
</evidence>
<evidence type="ECO:0000313" key="15">
    <source>
        <dbReference type="Proteomes" id="UP001362899"/>
    </source>
</evidence>
<evidence type="ECO:0000259" key="13">
    <source>
        <dbReference type="Pfam" id="PF01872"/>
    </source>
</evidence>
<accession>A0AAV5RH48</accession>
<evidence type="ECO:0000256" key="10">
    <source>
        <dbReference type="ARBA" id="ARBA00031630"/>
    </source>
</evidence>
<keyword evidence="6" id="KW-0686">Riboflavin biosynthesis</keyword>
<evidence type="ECO:0000256" key="5">
    <source>
        <dbReference type="ARBA" id="ARBA00015035"/>
    </source>
</evidence>
<comment type="catalytic activity">
    <reaction evidence="11">
        <text>2,5-diamino-6-(1-D-ribitylamino)pyrimidin-4(3H)-one 5'-phosphate + NAD(+) = 2,5-diamino-6-(1-D-ribosylamino)pyrimidin-4(3H)-one 5'-phosphate + NADH + H(+)</text>
        <dbReference type="Rhea" id="RHEA:27274"/>
        <dbReference type="ChEBI" id="CHEBI:15378"/>
        <dbReference type="ChEBI" id="CHEBI:57540"/>
        <dbReference type="ChEBI" id="CHEBI:57945"/>
        <dbReference type="ChEBI" id="CHEBI:58890"/>
        <dbReference type="ChEBI" id="CHEBI:59545"/>
        <dbReference type="EC" id="1.1.1.302"/>
    </reaction>
</comment>
<protein>
    <recommendedName>
        <fullName evidence="5">2,5-diamino-6-ribosylamino-4(3H)-pyrimidinone 5'-phosphate reductase</fullName>
        <ecNumber evidence="4">1.1.1.302</ecNumber>
    </recommendedName>
    <alternativeName>
        <fullName evidence="10">2,5-diamino-6-(5-phospho-D-ribosylamino)pyrimidin-4(3H)-one reductase</fullName>
    </alternativeName>
    <alternativeName>
        <fullName evidence="9">2,5-diamino-6-ribitylamino-4(3H)-pyrimidinone 5'-phosphate synthase</fullName>
    </alternativeName>
</protein>
<dbReference type="GO" id="GO:0009231">
    <property type="term" value="P:riboflavin biosynthetic process"/>
    <property type="evidence" value="ECO:0007669"/>
    <property type="project" value="UniProtKB-KW"/>
</dbReference>
<dbReference type="SUPFAM" id="SSF53597">
    <property type="entry name" value="Dihydrofolate reductase-like"/>
    <property type="match status" value="1"/>
</dbReference>
<dbReference type="GO" id="GO:0008703">
    <property type="term" value="F:5-amino-6-(5-phosphoribosylamino)uracil reductase activity"/>
    <property type="evidence" value="ECO:0007669"/>
    <property type="project" value="InterPro"/>
</dbReference>
<keyword evidence="15" id="KW-1185">Reference proteome</keyword>
<sequence>MNTPENSYEQFLEPYLPSTTDRCFVTVTYAQSLDARIACAPGERTKLSGADTKRMTHFLRSKHDAILVGIDTVIADNPRLNCRYPTMAEDYNSPLSPQPVFLDTHFRWDFTKDWALLRSSTSKKPLIITESKNSGKIASYIEFGGEVLQVQDIRNWTEIARGLYSLGYTSVMVEGGAKVIDSCLTSGIADSVIITIAPVFLGTNGLAAAPSHAITFSEPRWWRSEGVPDTICAMKCDPISMK</sequence>
<evidence type="ECO:0000256" key="8">
    <source>
        <dbReference type="ARBA" id="ARBA00023002"/>
    </source>
</evidence>
<dbReference type="InterPro" id="IPR002734">
    <property type="entry name" value="RibDG_C"/>
</dbReference>
<dbReference type="Proteomes" id="UP001362899">
    <property type="component" value="Unassembled WGS sequence"/>
</dbReference>
<keyword evidence="7" id="KW-0521">NADP</keyword>
<evidence type="ECO:0000256" key="12">
    <source>
        <dbReference type="ARBA" id="ARBA00049020"/>
    </source>
</evidence>
<evidence type="ECO:0000256" key="2">
    <source>
        <dbReference type="ARBA" id="ARBA00005104"/>
    </source>
</evidence>
<dbReference type="EC" id="1.1.1.302" evidence="4"/>
<proteinExistence type="inferred from homology"/>
<gene>
    <name evidence="14" type="ORF">DASB73_014260</name>
</gene>
<dbReference type="AlphaFoldDB" id="A0AAV5RH48"/>
<dbReference type="PANTHER" id="PTHR38011">
    <property type="entry name" value="DIHYDROFOLATE REDUCTASE FAMILY PROTEIN (AFU_ORTHOLOGUE AFUA_8G06820)"/>
    <property type="match status" value="1"/>
</dbReference>
<evidence type="ECO:0000256" key="7">
    <source>
        <dbReference type="ARBA" id="ARBA00022857"/>
    </source>
</evidence>
<dbReference type="Pfam" id="PF01872">
    <property type="entry name" value="RibD_C"/>
    <property type="match status" value="1"/>
</dbReference>
<evidence type="ECO:0000256" key="6">
    <source>
        <dbReference type="ARBA" id="ARBA00022619"/>
    </source>
</evidence>
<reference evidence="14 15" key="1">
    <citation type="journal article" date="2023" name="Elife">
        <title>Identification of key yeast species and microbe-microbe interactions impacting larval growth of Drosophila in the wild.</title>
        <authorList>
            <person name="Mure A."/>
            <person name="Sugiura Y."/>
            <person name="Maeda R."/>
            <person name="Honda K."/>
            <person name="Sakurai N."/>
            <person name="Takahashi Y."/>
            <person name="Watada M."/>
            <person name="Katoh T."/>
            <person name="Gotoh A."/>
            <person name="Gotoh Y."/>
            <person name="Taniguchi I."/>
            <person name="Nakamura K."/>
            <person name="Hayashi T."/>
            <person name="Katayama T."/>
            <person name="Uemura T."/>
            <person name="Hattori Y."/>
        </authorList>
    </citation>
    <scope>NUCLEOTIDE SEQUENCE [LARGE SCALE GENOMIC DNA]</scope>
    <source>
        <strain evidence="14 15">SB-73</strain>
    </source>
</reference>
<comment type="similarity">
    <text evidence="3">Belongs to the HTP reductase family.</text>
</comment>
<dbReference type="EMBL" id="BTGC01000003">
    <property type="protein sequence ID" value="GMM50468.1"/>
    <property type="molecule type" value="Genomic_DNA"/>
</dbReference>
<evidence type="ECO:0000256" key="11">
    <source>
        <dbReference type="ARBA" id="ARBA00047550"/>
    </source>
</evidence>
<comment type="caution">
    <text evidence="14">The sequence shown here is derived from an EMBL/GenBank/DDBJ whole genome shotgun (WGS) entry which is preliminary data.</text>
</comment>
<evidence type="ECO:0000313" key="14">
    <source>
        <dbReference type="EMBL" id="GMM50468.1"/>
    </source>
</evidence>
<evidence type="ECO:0000256" key="9">
    <source>
        <dbReference type="ARBA" id="ARBA00030073"/>
    </source>
</evidence>
<feature type="domain" description="Bacterial bifunctional deaminase-reductase C-terminal" evidence="13">
    <location>
        <begin position="24"/>
        <end position="204"/>
    </location>
</feature>
<evidence type="ECO:0000256" key="4">
    <source>
        <dbReference type="ARBA" id="ARBA00012851"/>
    </source>
</evidence>
<dbReference type="InterPro" id="IPR050765">
    <property type="entry name" value="Riboflavin_Biosynth_HTPR"/>
</dbReference>
<comment type="function">
    <text evidence="1">Catalyzes an early step in riboflavin biosynthesis, the NADPH-dependent reduction of the ribose side chain of 2,5-diamino-6-ribosylamino-4(3H)-pyrimidinone 5'-phosphate, yielding 2,5-diamino-6-ribitylamino-4(3H)-pyrimidinone 5'-phosphate.</text>
</comment>
<comment type="catalytic activity">
    <reaction evidence="12">
        <text>2,5-diamino-6-(1-D-ribitylamino)pyrimidin-4(3H)-one 5'-phosphate + NADP(+) = 2,5-diamino-6-(1-D-ribosylamino)pyrimidin-4(3H)-one 5'-phosphate + NADPH + H(+)</text>
        <dbReference type="Rhea" id="RHEA:27278"/>
        <dbReference type="ChEBI" id="CHEBI:15378"/>
        <dbReference type="ChEBI" id="CHEBI:57783"/>
        <dbReference type="ChEBI" id="CHEBI:58349"/>
        <dbReference type="ChEBI" id="CHEBI:58890"/>
        <dbReference type="ChEBI" id="CHEBI:59545"/>
        <dbReference type="EC" id="1.1.1.302"/>
    </reaction>
</comment>
<evidence type="ECO:0000256" key="1">
    <source>
        <dbReference type="ARBA" id="ARBA00003555"/>
    </source>
</evidence>
<dbReference type="InterPro" id="IPR024072">
    <property type="entry name" value="DHFR-like_dom_sf"/>
</dbReference>
<dbReference type="PANTHER" id="PTHR38011:SF7">
    <property type="entry name" value="2,5-DIAMINO-6-RIBOSYLAMINO-4(3H)-PYRIMIDINONE 5'-PHOSPHATE REDUCTASE"/>
    <property type="match status" value="1"/>
</dbReference>
<comment type="pathway">
    <text evidence="2">Cofactor biosynthesis; riboflavin biosynthesis.</text>
</comment>
<dbReference type="Gene3D" id="3.40.430.10">
    <property type="entry name" value="Dihydrofolate Reductase, subunit A"/>
    <property type="match status" value="1"/>
</dbReference>
<organism evidence="14 15">
    <name type="scientific">Starmerella bacillaris</name>
    <name type="common">Yeast</name>
    <name type="synonym">Candida zemplinina</name>
    <dbReference type="NCBI Taxonomy" id="1247836"/>
    <lineage>
        <taxon>Eukaryota</taxon>
        <taxon>Fungi</taxon>
        <taxon>Dikarya</taxon>
        <taxon>Ascomycota</taxon>
        <taxon>Saccharomycotina</taxon>
        <taxon>Dipodascomycetes</taxon>
        <taxon>Dipodascales</taxon>
        <taxon>Trichomonascaceae</taxon>
        <taxon>Starmerella</taxon>
    </lineage>
</organism>
<name>A0AAV5RH48_STABA</name>